<protein>
    <submittedName>
        <fullName evidence="1">Uncharacterized protein</fullName>
    </submittedName>
</protein>
<evidence type="ECO:0000313" key="1">
    <source>
        <dbReference type="EMBL" id="RDY04177.1"/>
    </source>
</evidence>
<name>A0A371HN03_MUCPR</name>
<dbReference type="Proteomes" id="UP000257109">
    <property type="component" value="Unassembled WGS sequence"/>
</dbReference>
<keyword evidence="2" id="KW-1185">Reference proteome</keyword>
<evidence type="ECO:0000313" key="2">
    <source>
        <dbReference type="Proteomes" id="UP000257109"/>
    </source>
</evidence>
<proteinExistence type="predicted"/>
<accession>A0A371HN03</accession>
<organism evidence="1 2">
    <name type="scientific">Mucuna pruriens</name>
    <name type="common">Velvet bean</name>
    <name type="synonym">Dolichos pruriens</name>
    <dbReference type="NCBI Taxonomy" id="157652"/>
    <lineage>
        <taxon>Eukaryota</taxon>
        <taxon>Viridiplantae</taxon>
        <taxon>Streptophyta</taxon>
        <taxon>Embryophyta</taxon>
        <taxon>Tracheophyta</taxon>
        <taxon>Spermatophyta</taxon>
        <taxon>Magnoliopsida</taxon>
        <taxon>eudicotyledons</taxon>
        <taxon>Gunneridae</taxon>
        <taxon>Pentapetalae</taxon>
        <taxon>rosids</taxon>
        <taxon>fabids</taxon>
        <taxon>Fabales</taxon>
        <taxon>Fabaceae</taxon>
        <taxon>Papilionoideae</taxon>
        <taxon>50 kb inversion clade</taxon>
        <taxon>NPAAA clade</taxon>
        <taxon>indigoferoid/millettioid clade</taxon>
        <taxon>Phaseoleae</taxon>
        <taxon>Mucuna</taxon>
    </lineage>
</organism>
<dbReference type="AlphaFoldDB" id="A0A371HN03"/>
<reference evidence="1" key="1">
    <citation type="submission" date="2018-05" db="EMBL/GenBank/DDBJ databases">
        <title>Draft genome of Mucuna pruriens seed.</title>
        <authorList>
            <person name="Nnadi N.E."/>
            <person name="Vos R."/>
            <person name="Hasami M.H."/>
            <person name="Devisetty U.K."/>
            <person name="Aguiy J.C."/>
        </authorList>
    </citation>
    <scope>NUCLEOTIDE SEQUENCE [LARGE SCALE GENOMIC DNA]</scope>
    <source>
        <strain evidence="1">JCA_2017</strain>
    </source>
</reference>
<comment type="caution">
    <text evidence="1">The sequence shown here is derived from an EMBL/GenBank/DDBJ whole genome shotgun (WGS) entry which is preliminary data.</text>
</comment>
<dbReference type="EMBL" id="QJKJ01002133">
    <property type="protein sequence ID" value="RDY04177.1"/>
    <property type="molecule type" value="Genomic_DNA"/>
</dbReference>
<gene>
    <name evidence="1" type="ORF">CR513_12141</name>
</gene>
<feature type="non-terminal residue" evidence="1">
    <location>
        <position position="1"/>
    </location>
</feature>
<sequence>MGRLPSLNIRQRKWRFFHVCGVGDDPNIFLDHFGQPFFPLFWAKDPTIAIRVERAYVEDWEEEFIIDLGSRLVSLIYLKAVSIVLYSK</sequence>